<dbReference type="SUPFAM" id="SSF141523">
    <property type="entry name" value="L,D-transpeptidase catalytic domain-like"/>
    <property type="match status" value="1"/>
</dbReference>
<evidence type="ECO:0000256" key="3">
    <source>
        <dbReference type="ARBA" id="ARBA00022960"/>
    </source>
</evidence>
<evidence type="ECO:0000256" key="7">
    <source>
        <dbReference type="PROSITE-ProRule" id="PRU01373"/>
    </source>
</evidence>
<feature type="domain" description="L,D-TPase catalytic" evidence="9">
    <location>
        <begin position="265"/>
        <end position="390"/>
    </location>
</feature>
<dbReference type="PANTHER" id="PTHR30582:SF2">
    <property type="entry name" value="L,D-TRANSPEPTIDASE YCIB-RELATED"/>
    <property type="match status" value="1"/>
</dbReference>
<comment type="caution">
    <text evidence="10">The sequence shown here is derived from an EMBL/GenBank/DDBJ whole genome shotgun (WGS) entry which is preliminary data.</text>
</comment>
<reference evidence="10 11" key="1">
    <citation type="submission" date="2014-12" db="EMBL/GenBank/DDBJ databases">
        <title>Frankia sp. BMG5.1 draft genome.</title>
        <authorList>
            <person name="Gtari M."/>
            <person name="Ghodhbane-Gtari F."/>
            <person name="Nouioui I."/>
            <person name="Ktari A."/>
            <person name="Hezbri K."/>
            <person name="Mimouni W."/>
            <person name="Sbissi I."/>
            <person name="Ayari A."/>
            <person name="Yamanaka T."/>
            <person name="Normand P."/>
            <person name="Tisa L.S."/>
            <person name="Boudabous A."/>
        </authorList>
    </citation>
    <scope>NUCLEOTIDE SEQUENCE [LARGE SCALE GENOMIC DNA]</scope>
    <source>
        <strain evidence="10 11">BMG5.1</strain>
    </source>
</reference>
<dbReference type="InterPro" id="IPR041280">
    <property type="entry name" value="Big_10"/>
</dbReference>
<dbReference type="EMBL" id="JWIO01000011">
    <property type="protein sequence ID" value="KLL11801.1"/>
    <property type="molecule type" value="Genomic_DNA"/>
</dbReference>
<evidence type="ECO:0000256" key="1">
    <source>
        <dbReference type="ARBA" id="ARBA00004752"/>
    </source>
</evidence>
<dbReference type="Proteomes" id="UP000035425">
    <property type="component" value="Unassembled WGS sequence"/>
</dbReference>
<comment type="pathway">
    <text evidence="1 7">Cell wall biogenesis; peptidoglycan biosynthesis.</text>
</comment>
<keyword evidence="6 7" id="KW-0961">Cell wall biogenesis/degradation</keyword>
<accession>A0ABR5F4Y4</accession>
<evidence type="ECO:0000256" key="5">
    <source>
        <dbReference type="ARBA" id="ARBA00023315"/>
    </source>
</evidence>
<feature type="active site" description="Nucleophile" evidence="7">
    <location>
        <position position="366"/>
    </location>
</feature>
<evidence type="ECO:0000256" key="8">
    <source>
        <dbReference type="SAM" id="MobiDB-lite"/>
    </source>
</evidence>
<proteinExistence type="predicted"/>
<evidence type="ECO:0000256" key="6">
    <source>
        <dbReference type="ARBA" id="ARBA00023316"/>
    </source>
</evidence>
<feature type="region of interest" description="Disordered" evidence="8">
    <location>
        <begin position="424"/>
        <end position="447"/>
    </location>
</feature>
<dbReference type="Pfam" id="PF17964">
    <property type="entry name" value="Big_10"/>
    <property type="match status" value="1"/>
</dbReference>
<dbReference type="CDD" id="cd16913">
    <property type="entry name" value="YkuD_like"/>
    <property type="match status" value="1"/>
</dbReference>
<dbReference type="Gene3D" id="2.40.440.10">
    <property type="entry name" value="L,D-transpeptidase catalytic domain-like"/>
    <property type="match status" value="1"/>
</dbReference>
<name>A0ABR5F4Y4_9ACTN</name>
<dbReference type="CDD" id="cd13432">
    <property type="entry name" value="LDT_IgD_like_2"/>
    <property type="match status" value="1"/>
</dbReference>
<dbReference type="InterPro" id="IPR038063">
    <property type="entry name" value="Transpep_catalytic_dom"/>
</dbReference>
<keyword evidence="3 7" id="KW-0133">Cell shape</keyword>
<evidence type="ECO:0000313" key="11">
    <source>
        <dbReference type="Proteomes" id="UP000035425"/>
    </source>
</evidence>
<keyword evidence="2" id="KW-0808">Transferase</keyword>
<evidence type="ECO:0000259" key="9">
    <source>
        <dbReference type="PROSITE" id="PS52029"/>
    </source>
</evidence>
<dbReference type="PANTHER" id="PTHR30582">
    <property type="entry name" value="L,D-TRANSPEPTIDASE"/>
    <property type="match status" value="1"/>
</dbReference>
<dbReference type="Gene3D" id="2.60.40.3710">
    <property type="match status" value="1"/>
</dbReference>
<gene>
    <name evidence="10" type="ORF">FrCorBMG51_09060</name>
</gene>
<evidence type="ECO:0000313" key="10">
    <source>
        <dbReference type="EMBL" id="KLL11801.1"/>
    </source>
</evidence>
<keyword evidence="5" id="KW-0012">Acyltransferase</keyword>
<dbReference type="PROSITE" id="PS52029">
    <property type="entry name" value="LD_TPASE"/>
    <property type="match status" value="1"/>
</dbReference>
<dbReference type="Gene3D" id="2.60.40.3780">
    <property type="match status" value="1"/>
</dbReference>
<keyword evidence="4 7" id="KW-0573">Peptidoglycan synthesis</keyword>
<sequence length="447" mass="46489">MGGAHGARGARPRGISPSQRSLISTVGAALLACIALTSCSPRPEGGGSASAPGSLTAPTATAPQITITPTDRSQGVALTSAVVVHSNTPLQSVKVLRGASKSQDTSAGELAGQLSEDGRTWTSTGGLFADTQYQVSAATSPVNGIAGTTTMAATFTTINPAKPFKVSWGPVAGQTVGIGTPVTLTFNGPVPDRAAVQKRLVVTTDPPVTGAWNWSSDRTVRWRPQQYWKSGTKVHVEANLAGLDLGGNRFGVKDRAMDFVIGPAQISYVDAATHTMKVYRNGVLQKTMAVSLGKPSSPTMDGPHNVLGTAQTVIMDSATVGIPKGDPDYYYETVQWNVQFTSGGEYVHSAPWSVGAQGQNNVSHGCVNASPADAEWFYRFSRLGDIIDVRNTGRPPDTSQLGNEWSISWQRWVAGSALPLTAATTAPPPADAGIVGAAASPPPTIRS</sequence>
<evidence type="ECO:0000256" key="4">
    <source>
        <dbReference type="ARBA" id="ARBA00022984"/>
    </source>
</evidence>
<dbReference type="InterPro" id="IPR005490">
    <property type="entry name" value="LD_TPept_cat_dom"/>
</dbReference>
<keyword evidence="11" id="KW-1185">Reference proteome</keyword>
<protein>
    <recommendedName>
        <fullName evidence="9">L,D-TPase catalytic domain-containing protein</fullName>
    </recommendedName>
</protein>
<feature type="active site" description="Proton donor/acceptor" evidence="7">
    <location>
        <position position="348"/>
    </location>
</feature>
<dbReference type="Pfam" id="PF03734">
    <property type="entry name" value="YkuD"/>
    <property type="match status" value="1"/>
</dbReference>
<dbReference type="InterPro" id="IPR050979">
    <property type="entry name" value="LD-transpeptidase"/>
</dbReference>
<organism evidence="10 11">
    <name type="scientific">Protofrankia coriariae</name>
    <dbReference type="NCBI Taxonomy" id="1562887"/>
    <lineage>
        <taxon>Bacteria</taxon>
        <taxon>Bacillati</taxon>
        <taxon>Actinomycetota</taxon>
        <taxon>Actinomycetes</taxon>
        <taxon>Frankiales</taxon>
        <taxon>Frankiaceae</taxon>
        <taxon>Protofrankia</taxon>
    </lineage>
</organism>
<evidence type="ECO:0000256" key="2">
    <source>
        <dbReference type="ARBA" id="ARBA00022679"/>
    </source>
</evidence>